<sequence length="146" mass="17312">MKWKRKLFNQCVSPAMLYGAETWVLTKAAEHKLASAQRRMERRMIGVRLLDKKSNAWLRGVTKIKDVIASAAERKWAYGCELARLTDVKWSQKLTEWRPPSKRSVGCPKTRWRDDFQKLLETCNWQCTARVMTKREWIDLLRCRIL</sequence>
<dbReference type="EMBL" id="JARK01001341">
    <property type="protein sequence ID" value="EYC30539.1"/>
    <property type="molecule type" value="Genomic_DNA"/>
</dbReference>
<proteinExistence type="predicted"/>
<evidence type="ECO:0008006" key="3">
    <source>
        <dbReference type="Google" id="ProtNLM"/>
    </source>
</evidence>
<dbReference type="Proteomes" id="UP000024635">
    <property type="component" value="Unassembled WGS sequence"/>
</dbReference>
<organism evidence="1 2">
    <name type="scientific">Ancylostoma ceylanicum</name>
    <dbReference type="NCBI Taxonomy" id="53326"/>
    <lineage>
        <taxon>Eukaryota</taxon>
        <taxon>Metazoa</taxon>
        <taxon>Ecdysozoa</taxon>
        <taxon>Nematoda</taxon>
        <taxon>Chromadorea</taxon>
        <taxon>Rhabditida</taxon>
        <taxon>Rhabditina</taxon>
        <taxon>Rhabditomorpha</taxon>
        <taxon>Strongyloidea</taxon>
        <taxon>Ancylostomatidae</taxon>
        <taxon>Ancylostomatinae</taxon>
        <taxon>Ancylostoma</taxon>
    </lineage>
</organism>
<dbReference type="AlphaFoldDB" id="A0A016VSM1"/>
<reference evidence="2" key="1">
    <citation type="journal article" date="2015" name="Nat. Genet.">
        <title>The genome and transcriptome of the zoonotic hookworm Ancylostoma ceylanicum identify infection-specific gene families.</title>
        <authorList>
            <person name="Schwarz E.M."/>
            <person name="Hu Y."/>
            <person name="Antoshechkin I."/>
            <person name="Miller M.M."/>
            <person name="Sternberg P.W."/>
            <person name="Aroian R.V."/>
        </authorList>
    </citation>
    <scope>NUCLEOTIDE SEQUENCE</scope>
    <source>
        <strain evidence="2">HY135</strain>
    </source>
</reference>
<evidence type="ECO:0000313" key="2">
    <source>
        <dbReference type="Proteomes" id="UP000024635"/>
    </source>
</evidence>
<comment type="caution">
    <text evidence="1">The sequence shown here is derived from an EMBL/GenBank/DDBJ whole genome shotgun (WGS) entry which is preliminary data.</text>
</comment>
<accession>A0A016VSM1</accession>
<protein>
    <recommendedName>
        <fullName evidence="3">Endonuclease-reverse transcriptase</fullName>
    </recommendedName>
</protein>
<name>A0A016VSM1_9BILA</name>
<gene>
    <name evidence="1" type="primary">Acey_s0005.g2704</name>
    <name evidence="1" type="ORF">Y032_0005g2704</name>
</gene>
<evidence type="ECO:0000313" key="1">
    <source>
        <dbReference type="EMBL" id="EYC30539.1"/>
    </source>
</evidence>
<keyword evidence="2" id="KW-1185">Reference proteome</keyword>
<dbReference type="OrthoDB" id="410104at2759"/>
<dbReference type="STRING" id="53326.A0A016VSM1"/>